<name>A0A0J1GIL5_9GAMM</name>
<dbReference type="InterPro" id="IPR040079">
    <property type="entry name" value="Glutathione_S-Trfase"/>
</dbReference>
<dbReference type="Proteomes" id="UP000036426">
    <property type="component" value="Unassembled WGS sequence"/>
</dbReference>
<dbReference type="SUPFAM" id="SSF52833">
    <property type="entry name" value="Thioredoxin-like"/>
    <property type="match status" value="1"/>
</dbReference>
<sequence>MKVYGDLQSGNCLKVKMLLSFLNIKHEWIHVNILDGETKTVEFLSKYPNGKIPAVELDDGRYLCESNAILGYFSENTAFLPDDTYLKAKVYEWLFFEQYSHEPFIAVARFIQKYLGIPKEREAEYLSLQEGGHKALQLMENQLSKTKYLVGDEMTIADISLYTYSHVADEGGFDLMQYPEIKNWCHRTQSTPGYVGMA</sequence>
<dbReference type="InterPro" id="IPR036249">
    <property type="entry name" value="Thioredoxin-like_sf"/>
</dbReference>
<dbReference type="PANTHER" id="PTHR44051">
    <property type="entry name" value="GLUTATHIONE S-TRANSFERASE-RELATED"/>
    <property type="match status" value="1"/>
</dbReference>
<keyword evidence="4" id="KW-1185">Reference proteome</keyword>
<dbReference type="PANTHER" id="PTHR44051:SF2">
    <property type="entry name" value="HYPOTHETICAL GLUTATHIONE S-TRANSFERASE LIKE PROTEIN"/>
    <property type="match status" value="1"/>
</dbReference>
<dbReference type="Gene3D" id="3.40.30.10">
    <property type="entry name" value="Glutaredoxin"/>
    <property type="match status" value="1"/>
</dbReference>
<dbReference type="InterPro" id="IPR036282">
    <property type="entry name" value="Glutathione-S-Trfase_C_sf"/>
</dbReference>
<dbReference type="InterPro" id="IPR004046">
    <property type="entry name" value="GST_C"/>
</dbReference>
<dbReference type="InterPro" id="IPR010987">
    <property type="entry name" value="Glutathione-S-Trfase_C-like"/>
</dbReference>
<dbReference type="RefSeq" id="WP_047875647.1">
    <property type="nucleotide sequence ID" value="NZ_BMYC01000012.1"/>
</dbReference>
<reference evidence="3 4" key="1">
    <citation type="submission" date="2015-05" db="EMBL/GenBank/DDBJ databases">
        <title>Photobacterium galathea sp. nov.</title>
        <authorList>
            <person name="Machado H."/>
            <person name="Gram L."/>
        </authorList>
    </citation>
    <scope>NUCLEOTIDE SEQUENCE [LARGE SCALE GENOMIC DNA]</scope>
    <source>
        <strain evidence="3 4">DSM 25995</strain>
    </source>
</reference>
<feature type="domain" description="GST N-terminal" evidence="1">
    <location>
        <begin position="1"/>
        <end position="81"/>
    </location>
</feature>
<protein>
    <submittedName>
        <fullName evidence="3">Glutathione S-transferase</fullName>
    </submittedName>
</protein>
<dbReference type="SFLD" id="SFLDG01151">
    <property type="entry name" value="Main.2:_Nu-like"/>
    <property type="match status" value="1"/>
</dbReference>
<dbReference type="PROSITE" id="PS50405">
    <property type="entry name" value="GST_CTER"/>
    <property type="match status" value="1"/>
</dbReference>
<evidence type="ECO:0000313" key="3">
    <source>
        <dbReference type="EMBL" id="KLU99562.1"/>
    </source>
</evidence>
<accession>A0A0J1GIL5</accession>
<dbReference type="PROSITE" id="PS50404">
    <property type="entry name" value="GST_NTER"/>
    <property type="match status" value="1"/>
</dbReference>
<dbReference type="Pfam" id="PF13409">
    <property type="entry name" value="GST_N_2"/>
    <property type="match status" value="1"/>
</dbReference>
<evidence type="ECO:0000259" key="1">
    <source>
        <dbReference type="PROSITE" id="PS50404"/>
    </source>
</evidence>
<dbReference type="OrthoDB" id="9803562at2"/>
<dbReference type="Gene3D" id="1.20.1050.10">
    <property type="match status" value="1"/>
</dbReference>
<organism evidence="3 4">
    <name type="scientific">Photobacterium aphoticum</name>
    <dbReference type="NCBI Taxonomy" id="754436"/>
    <lineage>
        <taxon>Bacteria</taxon>
        <taxon>Pseudomonadati</taxon>
        <taxon>Pseudomonadota</taxon>
        <taxon>Gammaproteobacteria</taxon>
        <taxon>Vibrionales</taxon>
        <taxon>Vibrionaceae</taxon>
        <taxon>Photobacterium</taxon>
    </lineage>
</organism>
<proteinExistence type="predicted"/>
<dbReference type="CDD" id="cd03056">
    <property type="entry name" value="GST_N_4"/>
    <property type="match status" value="1"/>
</dbReference>
<dbReference type="PATRIC" id="fig|754436.4.peg.3632"/>
<dbReference type="EMBL" id="LDOV01000030">
    <property type="protein sequence ID" value="KLU99562.1"/>
    <property type="molecule type" value="Genomic_DNA"/>
</dbReference>
<dbReference type="SFLD" id="SFLDG00358">
    <property type="entry name" value="Main_(cytGST)"/>
    <property type="match status" value="1"/>
</dbReference>
<keyword evidence="3" id="KW-0808">Transferase</keyword>
<dbReference type="SFLD" id="SFLDS00019">
    <property type="entry name" value="Glutathione_Transferase_(cytos"/>
    <property type="match status" value="1"/>
</dbReference>
<evidence type="ECO:0000313" key="4">
    <source>
        <dbReference type="Proteomes" id="UP000036426"/>
    </source>
</evidence>
<dbReference type="AlphaFoldDB" id="A0A0J1GIL5"/>
<feature type="domain" description="GST C-terminal" evidence="2">
    <location>
        <begin position="83"/>
        <end position="198"/>
    </location>
</feature>
<dbReference type="Pfam" id="PF00043">
    <property type="entry name" value="GST_C"/>
    <property type="match status" value="1"/>
</dbReference>
<dbReference type="GO" id="GO:0016740">
    <property type="term" value="F:transferase activity"/>
    <property type="evidence" value="ECO:0007669"/>
    <property type="project" value="UniProtKB-KW"/>
</dbReference>
<dbReference type="InterPro" id="IPR004045">
    <property type="entry name" value="Glutathione_S-Trfase_N"/>
</dbReference>
<dbReference type="SUPFAM" id="SSF47616">
    <property type="entry name" value="GST C-terminal domain-like"/>
    <property type="match status" value="1"/>
</dbReference>
<gene>
    <name evidence="3" type="ORF">ABT58_17140</name>
</gene>
<evidence type="ECO:0000259" key="2">
    <source>
        <dbReference type="PROSITE" id="PS50405"/>
    </source>
</evidence>
<comment type="caution">
    <text evidence="3">The sequence shown here is derived from an EMBL/GenBank/DDBJ whole genome shotgun (WGS) entry which is preliminary data.</text>
</comment>